<feature type="region of interest" description="Disordered" evidence="9">
    <location>
        <begin position="252"/>
        <end position="278"/>
    </location>
</feature>
<feature type="compositionally biased region" description="Low complexity" evidence="9">
    <location>
        <begin position="551"/>
        <end position="567"/>
    </location>
</feature>
<dbReference type="GO" id="GO:0009968">
    <property type="term" value="P:negative regulation of signal transduction"/>
    <property type="evidence" value="ECO:0007669"/>
    <property type="project" value="UniProtKB-ARBA"/>
</dbReference>
<dbReference type="PANTHER" id="PTHR10032">
    <property type="entry name" value="ZINC FINGER PROTEIN WITH KRAB AND SCAN DOMAINS"/>
    <property type="match status" value="1"/>
</dbReference>
<gene>
    <name evidence="11" type="ORF">MHI_LOCUS835407</name>
</gene>
<feature type="region of interest" description="Disordered" evidence="9">
    <location>
        <begin position="551"/>
        <end position="614"/>
    </location>
</feature>
<dbReference type="SMART" id="SM00355">
    <property type="entry name" value="ZnF_C2H2"/>
    <property type="match status" value="4"/>
</dbReference>
<feature type="non-terminal residue" evidence="11">
    <location>
        <position position="1"/>
    </location>
</feature>
<keyword evidence="4" id="KW-0677">Repeat</keyword>
<evidence type="ECO:0000256" key="7">
    <source>
        <dbReference type="ARBA" id="ARBA00023242"/>
    </source>
</evidence>
<comment type="caution">
    <text evidence="11">The sequence shown here is derived from an EMBL/GenBank/DDBJ whole genome shotgun (WGS) entry which is preliminary data.</text>
</comment>
<feature type="compositionally biased region" description="Low complexity" evidence="9">
    <location>
        <begin position="195"/>
        <end position="223"/>
    </location>
</feature>
<keyword evidence="12" id="KW-1185">Reference proteome</keyword>
<evidence type="ECO:0000256" key="8">
    <source>
        <dbReference type="PROSITE-ProRule" id="PRU00042"/>
    </source>
</evidence>
<feature type="compositionally biased region" description="Low complexity" evidence="9">
    <location>
        <begin position="578"/>
        <end position="603"/>
    </location>
</feature>
<feature type="region of interest" description="Disordered" evidence="9">
    <location>
        <begin position="192"/>
        <end position="227"/>
    </location>
</feature>
<dbReference type="GO" id="GO:0005634">
    <property type="term" value="C:nucleus"/>
    <property type="evidence" value="ECO:0007669"/>
    <property type="project" value="UniProtKB-SubCell"/>
</dbReference>
<feature type="compositionally biased region" description="Pro residues" evidence="9">
    <location>
        <begin position="80"/>
        <end position="90"/>
    </location>
</feature>
<keyword evidence="6" id="KW-0862">Zinc</keyword>
<proteinExistence type="inferred from homology"/>
<feature type="domain" description="C2H2-type" evidence="10">
    <location>
        <begin position="737"/>
        <end position="764"/>
    </location>
</feature>
<keyword evidence="7" id="KW-0539">Nucleus</keyword>
<evidence type="ECO:0000313" key="11">
    <source>
        <dbReference type="EMBL" id="CAD1478968.1"/>
    </source>
</evidence>
<dbReference type="Gene3D" id="3.30.160.60">
    <property type="entry name" value="Classic Zinc Finger"/>
    <property type="match status" value="2"/>
</dbReference>
<dbReference type="FunFam" id="3.30.160.60:FF:001250">
    <property type="entry name" value="putative transcription factor ovo-like protein 3"/>
    <property type="match status" value="1"/>
</dbReference>
<feature type="region of interest" description="Disordered" evidence="9">
    <location>
        <begin position="444"/>
        <end position="472"/>
    </location>
</feature>
<dbReference type="PANTHER" id="PTHR10032:SF271">
    <property type="entry name" value="RH12261P-RELATED"/>
    <property type="match status" value="1"/>
</dbReference>
<evidence type="ECO:0000256" key="2">
    <source>
        <dbReference type="ARBA" id="ARBA00006991"/>
    </source>
</evidence>
<organism evidence="11 12">
    <name type="scientific">Heterotrigona itama</name>
    <dbReference type="NCBI Taxonomy" id="395501"/>
    <lineage>
        <taxon>Eukaryota</taxon>
        <taxon>Metazoa</taxon>
        <taxon>Ecdysozoa</taxon>
        <taxon>Arthropoda</taxon>
        <taxon>Hexapoda</taxon>
        <taxon>Insecta</taxon>
        <taxon>Pterygota</taxon>
        <taxon>Neoptera</taxon>
        <taxon>Endopterygota</taxon>
        <taxon>Hymenoptera</taxon>
        <taxon>Apocrita</taxon>
        <taxon>Aculeata</taxon>
        <taxon>Apoidea</taxon>
        <taxon>Anthophila</taxon>
        <taxon>Apidae</taxon>
        <taxon>Heterotrigona</taxon>
    </lineage>
</organism>
<reference evidence="11" key="1">
    <citation type="submission" date="2020-07" db="EMBL/GenBank/DDBJ databases">
        <authorList>
            <person name="Nazaruddin N."/>
        </authorList>
    </citation>
    <scope>NUCLEOTIDE SEQUENCE</scope>
</reference>
<protein>
    <recommendedName>
        <fullName evidence="10">C2H2-type domain-containing protein</fullName>
    </recommendedName>
</protein>
<dbReference type="GO" id="GO:0000978">
    <property type="term" value="F:RNA polymerase II cis-regulatory region sequence-specific DNA binding"/>
    <property type="evidence" value="ECO:0007669"/>
    <property type="project" value="TreeGrafter"/>
</dbReference>
<dbReference type="AlphaFoldDB" id="A0A6V7HJ83"/>
<dbReference type="Pfam" id="PF00096">
    <property type="entry name" value="zf-C2H2"/>
    <property type="match status" value="1"/>
</dbReference>
<sequence>REKTDDDRATTPESLRSSSPVSSPPPQWQSTNAPSNTSNSTPTNAPTNTPISTAPRRFISSILGGDIPYGSRGHLVLPRPSTPPKTPRVEPPTRVSVIQRVPSQSQSTSRREDKIEIPQTQEPEQRYSEVRNIGRYPPLQEQPIDYAVPKRKEEDEERGREGAKVSRAIGNSIARPLLNMRLSGPQIVHAAAGHGRTSNSGSSGSSGSSGGSSNSGNSSSSNSGGSGSYCGGGAVTGGSGGGGAVGGGAGGGMNPGGNGGRGNYGPSSPPTGSLPPFYESLKGGNNLANFANQYNSTQGNGYLIPSPAVGMECDAGQQDVNSQHSQYNAQEGKQYSLLQNVCASYGLTLKEEEDLSPYKIQANDLLSGQYGAYDVTDTGMMVDMVTGAVVDPLQFTATLTFSSPSDHTALLESLSDAADLFLPRLPTEDGSNDLLEESLHSPASAASGIAQDGGQMTTPVEPSVDPFPEHNMALTRGFDTSRHYTAAPQHFSTSKLGLSYTTGESSYQSVSKERPELALHINQNHQHQSEPQLQQLQIQVQLQQQQQQQQQQHQQQQSASTSQQQHQGLLSPGLSFTGSGLELDSGSSVGGSLPSPGAASCSLDAASTSTSPSCALMEHAPSPVATVSSASVNTVQPTGPVGEPPLSQRVGVLQQRLGLPGDCQLEFVNGGHGIKNPLAIEGQRQAAANREEERAARPPPGKDDDPNRFTCHVCSKNFSLQRLLNRHMKCHSDVKRYLCTFCGKGFNDTFDLKRHTRTHTGVRPYKCNLCEKSFTQRCSLESHCLKVHGVQHQYAYKERRTKVYVCEECGHTTQEPEVHYLHLKDKHPYSPALLKFYDKRHFKFTNSNFANMLLQGGLLQRDSRNTDSCVKSASKSLEAPLQRATTLLHLGRTS</sequence>
<feature type="non-terminal residue" evidence="11">
    <location>
        <position position="894"/>
    </location>
</feature>
<name>A0A6V7HJ83_9HYME</name>
<evidence type="ECO:0000256" key="6">
    <source>
        <dbReference type="ARBA" id="ARBA00022833"/>
    </source>
</evidence>
<feature type="compositionally biased region" description="Low complexity" evidence="9">
    <location>
        <begin position="30"/>
        <end position="55"/>
    </location>
</feature>
<feature type="compositionally biased region" description="Basic and acidic residues" evidence="9">
    <location>
        <begin position="148"/>
        <end position="164"/>
    </location>
</feature>
<keyword evidence="5 8" id="KW-0863">Zinc-finger</keyword>
<dbReference type="EMBL" id="CAJDYZ010011147">
    <property type="protein sequence ID" value="CAD1478968.1"/>
    <property type="molecule type" value="Genomic_DNA"/>
</dbReference>
<evidence type="ECO:0000256" key="1">
    <source>
        <dbReference type="ARBA" id="ARBA00004123"/>
    </source>
</evidence>
<feature type="region of interest" description="Disordered" evidence="9">
    <location>
        <begin position="683"/>
        <end position="706"/>
    </location>
</feature>
<evidence type="ECO:0000256" key="9">
    <source>
        <dbReference type="SAM" id="MobiDB-lite"/>
    </source>
</evidence>
<feature type="compositionally biased region" description="Gly residues" evidence="9">
    <location>
        <begin position="252"/>
        <end position="263"/>
    </location>
</feature>
<evidence type="ECO:0000313" key="12">
    <source>
        <dbReference type="Proteomes" id="UP000752696"/>
    </source>
</evidence>
<dbReference type="GO" id="GO:0009913">
    <property type="term" value="P:epidermal cell differentiation"/>
    <property type="evidence" value="ECO:0007669"/>
    <property type="project" value="TreeGrafter"/>
</dbReference>
<evidence type="ECO:0000256" key="5">
    <source>
        <dbReference type="ARBA" id="ARBA00022771"/>
    </source>
</evidence>
<dbReference type="Proteomes" id="UP000752696">
    <property type="component" value="Unassembled WGS sequence"/>
</dbReference>
<comment type="subcellular location">
    <subcellularLocation>
        <location evidence="1">Nucleus</location>
    </subcellularLocation>
</comment>
<dbReference type="GO" id="GO:0000981">
    <property type="term" value="F:DNA-binding transcription factor activity, RNA polymerase II-specific"/>
    <property type="evidence" value="ECO:0007669"/>
    <property type="project" value="TreeGrafter"/>
</dbReference>
<feature type="compositionally biased region" description="Basic and acidic residues" evidence="9">
    <location>
        <begin position="689"/>
        <end position="706"/>
    </location>
</feature>
<dbReference type="GO" id="GO:0045596">
    <property type="term" value="P:negative regulation of cell differentiation"/>
    <property type="evidence" value="ECO:0007669"/>
    <property type="project" value="UniProtKB-ARBA"/>
</dbReference>
<feature type="domain" description="C2H2-type" evidence="10">
    <location>
        <begin position="765"/>
        <end position="793"/>
    </location>
</feature>
<evidence type="ECO:0000259" key="10">
    <source>
        <dbReference type="PROSITE" id="PS50157"/>
    </source>
</evidence>
<dbReference type="PROSITE" id="PS00028">
    <property type="entry name" value="ZINC_FINGER_C2H2_1"/>
    <property type="match status" value="3"/>
</dbReference>
<feature type="compositionally biased region" description="Low complexity" evidence="9">
    <location>
        <begin position="12"/>
        <end position="21"/>
    </location>
</feature>
<dbReference type="InterPro" id="IPR013087">
    <property type="entry name" value="Znf_C2H2_type"/>
</dbReference>
<dbReference type="SUPFAM" id="SSF57667">
    <property type="entry name" value="beta-beta-alpha zinc fingers"/>
    <property type="match status" value="2"/>
</dbReference>
<dbReference type="GO" id="GO:0051241">
    <property type="term" value="P:negative regulation of multicellular organismal process"/>
    <property type="evidence" value="ECO:0007669"/>
    <property type="project" value="UniProtKB-ARBA"/>
</dbReference>
<dbReference type="FunFam" id="3.30.160.60:FF:000452">
    <property type="entry name" value="Transcription factor Ovo-like 2"/>
    <property type="match status" value="1"/>
</dbReference>
<dbReference type="GO" id="GO:0045892">
    <property type="term" value="P:negative regulation of DNA-templated transcription"/>
    <property type="evidence" value="ECO:0007669"/>
    <property type="project" value="UniProtKB-ARBA"/>
</dbReference>
<accession>A0A6V7HJ83</accession>
<feature type="domain" description="C2H2-type" evidence="10">
    <location>
        <begin position="709"/>
        <end position="736"/>
    </location>
</feature>
<evidence type="ECO:0000256" key="4">
    <source>
        <dbReference type="ARBA" id="ARBA00022737"/>
    </source>
</evidence>
<dbReference type="PROSITE" id="PS50157">
    <property type="entry name" value="ZINC_FINGER_C2H2_2"/>
    <property type="match status" value="3"/>
</dbReference>
<feature type="compositionally biased region" description="Basic and acidic residues" evidence="9">
    <location>
        <begin position="1"/>
        <end position="10"/>
    </location>
</feature>
<feature type="region of interest" description="Disordered" evidence="9">
    <location>
        <begin position="1"/>
        <end position="176"/>
    </location>
</feature>
<comment type="similarity">
    <text evidence="2">Belongs to the krueppel C2H2-type zinc-finger protein family.</text>
</comment>
<dbReference type="InterPro" id="IPR027756">
    <property type="entry name" value="Ovo-like"/>
</dbReference>
<dbReference type="GO" id="GO:0008270">
    <property type="term" value="F:zinc ion binding"/>
    <property type="evidence" value="ECO:0007669"/>
    <property type="project" value="UniProtKB-KW"/>
</dbReference>
<dbReference type="InterPro" id="IPR036236">
    <property type="entry name" value="Znf_C2H2_sf"/>
</dbReference>
<evidence type="ECO:0000256" key="3">
    <source>
        <dbReference type="ARBA" id="ARBA00022723"/>
    </source>
</evidence>
<keyword evidence="3" id="KW-0479">Metal-binding</keyword>
<dbReference type="OrthoDB" id="6508643at2759"/>